<protein>
    <submittedName>
        <fullName evidence="4">Secreted protein</fullName>
    </submittedName>
</protein>
<feature type="signal peptide" evidence="2">
    <location>
        <begin position="1"/>
        <end position="25"/>
    </location>
</feature>
<feature type="region of interest" description="Disordered" evidence="1">
    <location>
        <begin position="27"/>
        <end position="52"/>
    </location>
</feature>
<dbReference type="AlphaFoldDB" id="A0A7I4Y336"/>
<keyword evidence="3" id="KW-1185">Reference proteome</keyword>
<feature type="compositionally biased region" description="Basic residues" evidence="1">
    <location>
        <begin position="28"/>
        <end position="52"/>
    </location>
</feature>
<keyword evidence="2" id="KW-0732">Signal</keyword>
<sequence length="163" mass="18021">MWSWSAGVSMILYLYLLQEQALVEARRGGSHAGHHHHHIGHSHHGHHHSHHWRGIGGSRSFHSFGSSSIPSSSSSSSYGGSSYGGGGVLGLLDLLGGALFGYRQPTYYSQSYYSNQQPYYYRHSTGCEVQQYYGMVGMQQQYYCVCNGVATYQYGGCTNYGYG</sequence>
<reference evidence="4" key="1">
    <citation type="submission" date="2020-12" db="UniProtKB">
        <authorList>
            <consortium name="WormBaseParasite"/>
        </authorList>
    </citation>
    <scope>IDENTIFICATION</scope>
    <source>
        <strain evidence="4">MHco3</strain>
    </source>
</reference>
<organism evidence="3 4">
    <name type="scientific">Haemonchus contortus</name>
    <name type="common">Barber pole worm</name>
    <dbReference type="NCBI Taxonomy" id="6289"/>
    <lineage>
        <taxon>Eukaryota</taxon>
        <taxon>Metazoa</taxon>
        <taxon>Ecdysozoa</taxon>
        <taxon>Nematoda</taxon>
        <taxon>Chromadorea</taxon>
        <taxon>Rhabditida</taxon>
        <taxon>Rhabditina</taxon>
        <taxon>Rhabditomorpha</taxon>
        <taxon>Strongyloidea</taxon>
        <taxon>Trichostrongylidae</taxon>
        <taxon>Haemonchus</taxon>
    </lineage>
</organism>
<dbReference type="WBParaSite" id="HCON_00041850-00001">
    <property type="protein sequence ID" value="HCON_00041850-00001"/>
    <property type="gene ID" value="HCON_00041850"/>
</dbReference>
<name>A0A7I4Y336_HAECO</name>
<evidence type="ECO:0000313" key="3">
    <source>
        <dbReference type="Proteomes" id="UP000025227"/>
    </source>
</evidence>
<evidence type="ECO:0000256" key="1">
    <source>
        <dbReference type="SAM" id="MobiDB-lite"/>
    </source>
</evidence>
<dbReference type="Proteomes" id="UP000025227">
    <property type="component" value="Unplaced"/>
</dbReference>
<proteinExistence type="predicted"/>
<feature type="chain" id="PRO_5035429794" evidence="2">
    <location>
        <begin position="26"/>
        <end position="163"/>
    </location>
</feature>
<evidence type="ECO:0000313" key="4">
    <source>
        <dbReference type="WBParaSite" id="HCON_00041850-00001"/>
    </source>
</evidence>
<evidence type="ECO:0000256" key="2">
    <source>
        <dbReference type="SAM" id="SignalP"/>
    </source>
</evidence>
<accession>A0A7I4Y336</accession>